<dbReference type="Proteomes" id="UP001642483">
    <property type="component" value="Unassembled WGS sequence"/>
</dbReference>
<gene>
    <name evidence="2" type="ORF">CVLEPA_LOCUS9303</name>
</gene>
<feature type="compositionally biased region" description="Polar residues" evidence="1">
    <location>
        <begin position="40"/>
        <end position="52"/>
    </location>
</feature>
<name>A0ABP0FKP7_CLALP</name>
<evidence type="ECO:0000256" key="1">
    <source>
        <dbReference type="SAM" id="MobiDB-lite"/>
    </source>
</evidence>
<sequence length="188" mass="21479">MNRDFSVVGLNGRLQMSVELTPDKAIYITRNTESVHYQQNTLHDPGSTISKSTSRKKPGSAKQPFLRQLHKRIDKTAHPFYTKSSILYFVGMMARETIRKADPKIQNFCSLHIPVQCTLFISMLVQSACAISCNEANVFKLFETWNADEVQTGRRNVCFTFSANVVYYATKGICRFLDEQRLWPASIE</sequence>
<evidence type="ECO:0000313" key="2">
    <source>
        <dbReference type="EMBL" id="CAK8679039.1"/>
    </source>
</evidence>
<proteinExistence type="predicted"/>
<feature type="region of interest" description="Disordered" evidence="1">
    <location>
        <begin position="40"/>
        <end position="62"/>
    </location>
</feature>
<reference evidence="2 3" key="1">
    <citation type="submission" date="2024-02" db="EMBL/GenBank/DDBJ databases">
        <authorList>
            <person name="Daric V."/>
            <person name="Darras S."/>
        </authorList>
    </citation>
    <scope>NUCLEOTIDE SEQUENCE [LARGE SCALE GENOMIC DNA]</scope>
</reference>
<comment type="caution">
    <text evidence="2">The sequence shown here is derived from an EMBL/GenBank/DDBJ whole genome shotgun (WGS) entry which is preliminary data.</text>
</comment>
<accession>A0ABP0FKP7</accession>
<evidence type="ECO:0000313" key="3">
    <source>
        <dbReference type="Proteomes" id="UP001642483"/>
    </source>
</evidence>
<keyword evidence="3" id="KW-1185">Reference proteome</keyword>
<organism evidence="2 3">
    <name type="scientific">Clavelina lepadiformis</name>
    <name type="common">Light-bulb sea squirt</name>
    <name type="synonym">Ascidia lepadiformis</name>
    <dbReference type="NCBI Taxonomy" id="159417"/>
    <lineage>
        <taxon>Eukaryota</taxon>
        <taxon>Metazoa</taxon>
        <taxon>Chordata</taxon>
        <taxon>Tunicata</taxon>
        <taxon>Ascidiacea</taxon>
        <taxon>Aplousobranchia</taxon>
        <taxon>Clavelinidae</taxon>
        <taxon>Clavelina</taxon>
    </lineage>
</organism>
<dbReference type="EMBL" id="CAWYQH010000057">
    <property type="protein sequence ID" value="CAK8679039.1"/>
    <property type="molecule type" value="Genomic_DNA"/>
</dbReference>
<protein>
    <submittedName>
        <fullName evidence="2">Uncharacterized protein</fullName>
    </submittedName>
</protein>